<evidence type="ECO:0000256" key="1">
    <source>
        <dbReference type="SAM" id="MobiDB-lite"/>
    </source>
</evidence>
<dbReference type="OrthoDB" id="2306007at2759"/>
<reference evidence="3 4" key="1">
    <citation type="journal article" date="2009" name="Science">
        <title>Green evolution and dynamic adaptations revealed by genomes of the marine picoeukaryotes Micromonas.</title>
        <authorList>
            <person name="Worden A.Z."/>
            <person name="Lee J.H."/>
            <person name="Mock T."/>
            <person name="Rouze P."/>
            <person name="Simmons M.P."/>
            <person name="Aerts A.L."/>
            <person name="Allen A.E."/>
            <person name="Cuvelier M.L."/>
            <person name="Derelle E."/>
            <person name="Everett M.V."/>
            <person name="Foulon E."/>
            <person name="Grimwood J."/>
            <person name="Gundlach H."/>
            <person name="Henrissat B."/>
            <person name="Napoli C."/>
            <person name="McDonald S.M."/>
            <person name="Parker M.S."/>
            <person name="Rombauts S."/>
            <person name="Salamov A."/>
            <person name="Von Dassow P."/>
            <person name="Badger J.H."/>
            <person name="Coutinho P.M."/>
            <person name="Demir E."/>
            <person name="Dubchak I."/>
            <person name="Gentemann C."/>
            <person name="Eikrem W."/>
            <person name="Gready J.E."/>
            <person name="John U."/>
            <person name="Lanier W."/>
            <person name="Lindquist E.A."/>
            <person name="Lucas S."/>
            <person name="Mayer K.F."/>
            <person name="Moreau H."/>
            <person name="Not F."/>
            <person name="Otillar R."/>
            <person name="Panaud O."/>
            <person name="Pangilinan J."/>
            <person name="Paulsen I."/>
            <person name="Piegu B."/>
            <person name="Poliakov A."/>
            <person name="Robbens S."/>
            <person name="Schmutz J."/>
            <person name="Toulza E."/>
            <person name="Wyss T."/>
            <person name="Zelensky A."/>
            <person name="Zhou K."/>
            <person name="Armbrust E.V."/>
            <person name="Bhattacharya D."/>
            <person name="Goodenough U.W."/>
            <person name="Van de Peer Y."/>
            <person name="Grigoriev I.V."/>
        </authorList>
    </citation>
    <scope>NUCLEOTIDE SEQUENCE [LARGE SCALE GENOMIC DNA]</scope>
    <source>
        <strain evidence="4">RCC299 / NOUM17</strain>
    </source>
</reference>
<dbReference type="GeneID" id="8249423"/>
<name>C1EHV6_MICCC</name>
<gene>
    <name evidence="3" type="ORF">MICPUN_104280</name>
</gene>
<dbReference type="AlphaFoldDB" id="C1EHV6"/>
<evidence type="ECO:0000313" key="3">
    <source>
        <dbReference type="EMBL" id="ACO67574.1"/>
    </source>
</evidence>
<dbReference type="PANTHER" id="PTHR37391:SF2">
    <property type="entry name" value="E3 UBIQUITIN-PROTEIN LIGASE"/>
    <property type="match status" value="1"/>
</dbReference>
<dbReference type="KEGG" id="mis:MICPUN_104280"/>
<organism evidence="3 4">
    <name type="scientific">Micromonas commoda (strain RCC299 / NOUM17 / CCMP2709)</name>
    <name type="common">Picoplanktonic green alga</name>
    <dbReference type="NCBI Taxonomy" id="296587"/>
    <lineage>
        <taxon>Eukaryota</taxon>
        <taxon>Viridiplantae</taxon>
        <taxon>Chlorophyta</taxon>
        <taxon>Mamiellophyceae</taxon>
        <taxon>Mamiellales</taxon>
        <taxon>Mamiellaceae</taxon>
        <taxon>Micromonas</taxon>
    </lineage>
</organism>
<sequence>MRLPRRRRGEASRGVVPAETDDTGDASPTRPAAESEAFSSSSARFFGGSRFCTEAFAARSAASARLRMRAESRGVRAAARAGDATTIAVVAAVSADERRRRRRGGGGAALALAGFFRFSPFFARGAARAGAAVAARAAAEGFGARALFAPALFAAAPAASRAAAETPLSRALYAAFASASAANVPKVTCRTFHRVLPSLVTHRLMYESGMGSCRGAMASVEAASVKQPAPTRCHAGEAHSALRAPRPRTTMRVATCSRTGRCPSPAHARWRALGPRRCPPTAPPLFVGARSDDEASSTRRYLTILSSSRAFEGGADPFDMSGLSDAERAAMRHEWSLECRRAGLDHLAESFKKPSVLNPRDDDVLPFTDPSLHRNPIEAVVASVAREDLTSNLDAKLAFLNGEGVAGVAHTGNGKFDAHLVGVASVLRAWGCDDSVVDAGLFHSIYGTEGFQGFSLPYERRDDVRALIGDRAERLVHTFCVVDRLSVDNDLDSRPESHGFKTRPELSSLFFDDGANEVAAIDLDEALWFDFVTLTLADWLEQVEGASRGTNEVFQWFERGDAWGYRRGAYRRMSEIVGEKIPAARALWEAVYAREHPGTRHKSQPVTPPMSDAARIARAGIEQPQPRYP</sequence>
<accession>C1EHV6</accession>
<dbReference type="InParanoid" id="C1EHV6"/>
<dbReference type="InterPro" id="IPR049202">
    <property type="entry name" value="DUF6817"/>
</dbReference>
<feature type="region of interest" description="Disordered" evidence="1">
    <location>
        <begin position="1"/>
        <end position="36"/>
    </location>
</feature>
<dbReference type="eggNOG" id="ENOG502QT11">
    <property type="taxonomic scope" value="Eukaryota"/>
</dbReference>
<dbReference type="Proteomes" id="UP000002009">
    <property type="component" value="Chromosome 15"/>
</dbReference>
<proteinExistence type="predicted"/>
<evidence type="ECO:0000313" key="4">
    <source>
        <dbReference type="Proteomes" id="UP000002009"/>
    </source>
</evidence>
<dbReference type="PANTHER" id="PTHR37391">
    <property type="entry name" value="E3 UBIQUITIN-PROTEIN LIGASE"/>
    <property type="match status" value="1"/>
</dbReference>
<dbReference type="Pfam" id="PF20680">
    <property type="entry name" value="DUF6817"/>
    <property type="match status" value="1"/>
</dbReference>
<dbReference type="EMBL" id="CP001333">
    <property type="protein sequence ID" value="ACO67574.1"/>
    <property type="molecule type" value="Genomic_DNA"/>
</dbReference>
<dbReference type="RefSeq" id="XP_002506316.1">
    <property type="nucleotide sequence ID" value="XM_002506270.1"/>
</dbReference>
<evidence type="ECO:0000259" key="2">
    <source>
        <dbReference type="Pfam" id="PF20680"/>
    </source>
</evidence>
<feature type="domain" description="DUF6817" evidence="2">
    <location>
        <begin position="400"/>
        <end position="484"/>
    </location>
</feature>
<protein>
    <recommendedName>
        <fullName evidence="2">DUF6817 domain-containing protein</fullName>
    </recommendedName>
</protein>
<keyword evidence="4" id="KW-1185">Reference proteome</keyword>